<dbReference type="AlphaFoldDB" id="A0AAV7F6I9"/>
<evidence type="ECO:0008006" key="4">
    <source>
        <dbReference type="Google" id="ProtNLM"/>
    </source>
</evidence>
<comment type="caution">
    <text evidence="2">The sequence shown here is derived from an EMBL/GenBank/DDBJ whole genome shotgun (WGS) entry which is preliminary data.</text>
</comment>
<dbReference type="EMBL" id="JAINDJ010000003">
    <property type="protein sequence ID" value="KAG9455402.1"/>
    <property type="molecule type" value="Genomic_DNA"/>
</dbReference>
<name>A0AAV7F6I9_ARIFI</name>
<feature type="transmembrane region" description="Helical" evidence="1">
    <location>
        <begin position="59"/>
        <end position="80"/>
    </location>
</feature>
<sequence>MVAVEVAFAFVNVLIKRATDEGMPAPVFITYRFTAAAIFLATGAHFLERKTRPKLTFRIVCNIFFSALFGALWARVSAMWSCPGVPRDEDPFLLQPLVLLFR</sequence>
<evidence type="ECO:0000313" key="2">
    <source>
        <dbReference type="EMBL" id="KAG9455402.1"/>
    </source>
</evidence>
<keyword evidence="1" id="KW-0812">Transmembrane</keyword>
<accession>A0AAV7F6I9</accession>
<dbReference type="Proteomes" id="UP000825729">
    <property type="component" value="Unassembled WGS sequence"/>
</dbReference>
<evidence type="ECO:0000313" key="3">
    <source>
        <dbReference type="Proteomes" id="UP000825729"/>
    </source>
</evidence>
<gene>
    <name evidence="2" type="ORF">H6P81_008306</name>
</gene>
<proteinExistence type="predicted"/>
<keyword evidence="1" id="KW-0472">Membrane</keyword>
<feature type="transmembrane region" description="Helical" evidence="1">
    <location>
        <begin position="29"/>
        <end position="47"/>
    </location>
</feature>
<keyword evidence="1" id="KW-1133">Transmembrane helix</keyword>
<reference evidence="2 3" key="1">
    <citation type="submission" date="2021-07" db="EMBL/GenBank/DDBJ databases">
        <title>The Aristolochia fimbriata genome: insights into angiosperm evolution, floral development and chemical biosynthesis.</title>
        <authorList>
            <person name="Jiao Y."/>
        </authorList>
    </citation>
    <scope>NUCLEOTIDE SEQUENCE [LARGE SCALE GENOMIC DNA]</scope>
    <source>
        <strain evidence="2">IBCAS-2021</strain>
        <tissue evidence="2">Leaf</tissue>
    </source>
</reference>
<protein>
    <recommendedName>
        <fullName evidence="4">WAT1-related protein</fullName>
    </recommendedName>
</protein>
<evidence type="ECO:0000256" key="1">
    <source>
        <dbReference type="SAM" id="Phobius"/>
    </source>
</evidence>
<organism evidence="2 3">
    <name type="scientific">Aristolochia fimbriata</name>
    <name type="common">White veined hardy Dutchman's pipe vine</name>
    <dbReference type="NCBI Taxonomy" id="158543"/>
    <lineage>
        <taxon>Eukaryota</taxon>
        <taxon>Viridiplantae</taxon>
        <taxon>Streptophyta</taxon>
        <taxon>Embryophyta</taxon>
        <taxon>Tracheophyta</taxon>
        <taxon>Spermatophyta</taxon>
        <taxon>Magnoliopsida</taxon>
        <taxon>Magnoliidae</taxon>
        <taxon>Piperales</taxon>
        <taxon>Aristolochiaceae</taxon>
        <taxon>Aristolochia</taxon>
    </lineage>
</organism>
<keyword evidence="3" id="KW-1185">Reference proteome</keyword>